<organism evidence="10 11">
    <name type="scientific">Gymnopilus dilepis</name>
    <dbReference type="NCBI Taxonomy" id="231916"/>
    <lineage>
        <taxon>Eukaryota</taxon>
        <taxon>Fungi</taxon>
        <taxon>Dikarya</taxon>
        <taxon>Basidiomycota</taxon>
        <taxon>Agaricomycotina</taxon>
        <taxon>Agaricomycetes</taxon>
        <taxon>Agaricomycetidae</taxon>
        <taxon>Agaricales</taxon>
        <taxon>Agaricineae</taxon>
        <taxon>Hymenogastraceae</taxon>
        <taxon>Gymnopilus</taxon>
    </lineage>
</organism>
<dbReference type="OrthoDB" id="20105at2759"/>
<dbReference type="PANTHER" id="PTHR10920">
    <property type="entry name" value="RIBOSOMAL RNA METHYLTRANSFERASE"/>
    <property type="match status" value="1"/>
</dbReference>
<protein>
    <recommendedName>
        <fullName evidence="6">rRNA methyltransferase 2, mitochondrial</fullName>
    </recommendedName>
</protein>
<comment type="similarity">
    <text evidence="1">Belongs to the class I-like SAM-binding methyltransferase superfamily. RNA methyltransferase RlmE family.</text>
</comment>
<sequence>MFRPTLPLFSQKSKSKSASWASRQLRDPYVRKRQSDPASYRARSAFKLLEINDLAGGFLDHGDVRAVVDLGAAPGGWSQVVAQRLGWGERRMPRSVLLGERRGAEGSGDSGLDDAGEFGLAYPAKKAKRKSSKVKVKEEEELTHYDPLNIDSPLSFSTTKGRGTILAVDLLPIEPIHGVRTIQGDFLLPSTSRLLTSLLQNSNNFNSSNSDGKVDVILSDMAANLSGNDTHDIQNSLEICESVFEFARGHLRSAESIGRKRGGVLLMKFFTHPLLESFKLTTLKPNFNHVMYVKPDASRASSREGYFLCMGWNPR</sequence>
<dbReference type="FunCoup" id="A0A409VPF2">
    <property type="interactions" value="1182"/>
</dbReference>
<dbReference type="GO" id="GO:0005739">
    <property type="term" value="C:mitochondrion"/>
    <property type="evidence" value="ECO:0007669"/>
    <property type="project" value="TreeGrafter"/>
</dbReference>
<gene>
    <name evidence="10" type="ORF">CVT26_005767</name>
</gene>
<evidence type="ECO:0000256" key="5">
    <source>
        <dbReference type="ARBA" id="ARBA00022691"/>
    </source>
</evidence>
<keyword evidence="5 7" id="KW-0949">S-adenosyl-L-methionine</keyword>
<feature type="compositionally biased region" description="Basic and acidic residues" evidence="8">
    <location>
        <begin position="24"/>
        <end position="35"/>
    </location>
</feature>
<evidence type="ECO:0000256" key="1">
    <source>
        <dbReference type="ARBA" id="ARBA00009258"/>
    </source>
</evidence>
<feature type="domain" description="Ribosomal RNA methyltransferase FtsJ" evidence="9">
    <location>
        <begin position="40"/>
        <end position="86"/>
    </location>
</feature>
<dbReference type="EMBL" id="NHYE01005601">
    <property type="protein sequence ID" value="PPQ68161.1"/>
    <property type="molecule type" value="Genomic_DNA"/>
</dbReference>
<keyword evidence="11" id="KW-1185">Reference proteome</keyword>
<evidence type="ECO:0000256" key="6">
    <source>
        <dbReference type="ARBA" id="ARBA00041184"/>
    </source>
</evidence>
<feature type="region of interest" description="Disordered" evidence="8">
    <location>
        <begin position="1"/>
        <end position="35"/>
    </location>
</feature>
<dbReference type="HAMAP" id="MF_01547">
    <property type="entry name" value="RNA_methyltr_E"/>
    <property type="match status" value="1"/>
</dbReference>
<keyword evidence="3" id="KW-0489">Methyltransferase</keyword>
<dbReference type="InterPro" id="IPR015507">
    <property type="entry name" value="rRNA-MeTfrase_E"/>
</dbReference>
<feature type="domain" description="Ribosomal RNA methyltransferase FtsJ" evidence="9">
    <location>
        <begin position="160"/>
        <end position="311"/>
    </location>
</feature>
<evidence type="ECO:0000313" key="10">
    <source>
        <dbReference type="EMBL" id="PPQ68161.1"/>
    </source>
</evidence>
<dbReference type="AlphaFoldDB" id="A0A409VPF2"/>
<dbReference type="InParanoid" id="A0A409VPF2"/>
<keyword evidence="2" id="KW-0698">rRNA processing</keyword>
<evidence type="ECO:0000256" key="7">
    <source>
        <dbReference type="PIRSR" id="PIRSR005461-1"/>
    </source>
</evidence>
<dbReference type="Proteomes" id="UP000284706">
    <property type="component" value="Unassembled WGS sequence"/>
</dbReference>
<evidence type="ECO:0000313" key="11">
    <source>
        <dbReference type="Proteomes" id="UP000284706"/>
    </source>
</evidence>
<evidence type="ECO:0000256" key="2">
    <source>
        <dbReference type="ARBA" id="ARBA00022552"/>
    </source>
</evidence>
<reference evidence="10 11" key="1">
    <citation type="journal article" date="2018" name="Evol. Lett.">
        <title>Horizontal gene cluster transfer increased hallucinogenic mushroom diversity.</title>
        <authorList>
            <person name="Reynolds H.T."/>
            <person name="Vijayakumar V."/>
            <person name="Gluck-Thaler E."/>
            <person name="Korotkin H.B."/>
            <person name="Matheny P.B."/>
            <person name="Slot J.C."/>
        </authorList>
    </citation>
    <scope>NUCLEOTIDE SEQUENCE [LARGE SCALE GENOMIC DNA]</scope>
    <source>
        <strain evidence="10 11">SRW20</strain>
    </source>
</reference>
<evidence type="ECO:0000256" key="4">
    <source>
        <dbReference type="ARBA" id="ARBA00022679"/>
    </source>
</evidence>
<keyword evidence="4" id="KW-0808">Transferase</keyword>
<dbReference type="STRING" id="231916.A0A409VPF2"/>
<dbReference type="GO" id="GO:0008650">
    <property type="term" value="F:rRNA (uridine-2'-O-)-methyltransferase activity"/>
    <property type="evidence" value="ECO:0007669"/>
    <property type="project" value="TreeGrafter"/>
</dbReference>
<dbReference type="Gene3D" id="3.40.50.150">
    <property type="entry name" value="Vaccinia Virus protein VP39"/>
    <property type="match status" value="1"/>
</dbReference>
<dbReference type="InterPro" id="IPR029063">
    <property type="entry name" value="SAM-dependent_MTases_sf"/>
</dbReference>
<name>A0A409VPF2_9AGAR</name>
<dbReference type="PIRSF" id="PIRSF005461">
    <property type="entry name" value="23S_rRNA_mtase"/>
    <property type="match status" value="1"/>
</dbReference>
<feature type="compositionally biased region" description="Low complexity" evidence="8">
    <location>
        <begin position="10"/>
        <end position="22"/>
    </location>
</feature>
<evidence type="ECO:0000256" key="3">
    <source>
        <dbReference type="ARBA" id="ARBA00022603"/>
    </source>
</evidence>
<dbReference type="InterPro" id="IPR050082">
    <property type="entry name" value="RNA_methyltr_RlmE"/>
</dbReference>
<proteinExistence type="inferred from homology"/>
<comment type="caution">
    <text evidence="10">The sequence shown here is derived from an EMBL/GenBank/DDBJ whole genome shotgun (WGS) entry which is preliminary data.</text>
</comment>
<accession>A0A409VPF2</accession>
<evidence type="ECO:0000256" key="8">
    <source>
        <dbReference type="SAM" id="MobiDB-lite"/>
    </source>
</evidence>
<dbReference type="Pfam" id="PF01728">
    <property type="entry name" value="FtsJ"/>
    <property type="match status" value="2"/>
</dbReference>
<evidence type="ECO:0000259" key="9">
    <source>
        <dbReference type="Pfam" id="PF01728"/>
    </source>
</evidence>
<feature type="active site" description="Proton acceptor" evidence="7">
    <location>
        <position position="268"/>
    </location>
</feature>
<dbReference type="PANTHER" id="PTHR10920:SF18">
    <property type="entry name" value="RRNA METHYLTRANSFERASE 2, MITOCHONDRIAL"/>
    <property type="match status" value="1"/>
</dbReference>
<dbReference type="SUPFAM" id="SSF53335">
    <property type="entry name" value="S-adenosyl-L-methionine-dependent methyltransferases"/>
    <property type="match status" value="1"/>
</dbReference>
<dbReference type="InterPro" id="IPR002877">
    <property type="entry name" value="RNA_MeTrfase_FtsJ_dom"/>
</dbReference>